<evidence type="ECO:0008006" key="2">
    <source>
        <dbReference type="Google" id="ProtNLM"/>
    </source>
</evidence>
<comment type="caution">
    <text evidence="1">The sequence shown here is derived from an EMBL/GenBank/DDBJ whole genome shotgun (WGS) entry which is preliminary data.</text>
</comment>
<organism evidence="1">
    <name type="scientific">marine sediment metagenome</name>
    <dbReference type="NCBI Taxonomy" id="412755"/>
    <lineage>
        <taxon>unclassified sequences</taxon>
        <taxon>metagenomes</taxon>
        <taxon>ecological metagenomes</taxon>
    </lineage>
</organism>
<dbReference type="InterPro" id="IPR008593">
    <property type="entry name" value="Dam_MeTrfase"/>
</dbReference>
<sequence>MSARQDWATPWDFFRLCEKEWGPFDLDVCATKANAKVGKYFTLKDDALKQEWLGICWMNPPYGKVIGNWMNKALFEAQSGALVVCLVPLRADTRWWHASVPSADEVVLLKGRIPFIGGSGSGNPGLFPSCVVVFGHNRQKPRLVHWDWKKDLG</sequence>
<dbReference type="GO" id="GO:0009307">
    <property type="term" value="P:DNA restriction-modification system"/>
    <property type="evidence" value="ECO:0007669"/>
    <property type="project" value="InterPro"/>
</dbReference>
<accession>A0A0F9SVE7</accession>
<dbReference type="AlphaFoldDB" id="A0A0F9SVE7"/>
<gene>
    <name evidence="1" type="ORF">LCGC14_0427740</name>
</gene>
<dbReference type="GO" id="GO:0003677">
    <property type="term" value="F:DNA binding"/>
    <property type="evidence" value="ECO:0007669"/>
    <property type="project" value="InterPro"/>
</dbReference>
<name>A0A0F9SVE7_9ZZZZ</name>
<dbReference type="Pfam" id="PF05869">
    <property type="entry name" value="Dam"/>
    <property type="match status" value="1"/>
</dbReference>
<protein>
    <recommendedName>
        <fullName evidence="2">DNA N-6-adenine-methyltransferase (Dam)</fullName>
    </recommendedName>
</protein>
<dbReference type="GO" id="GO:0009007">
    <property type="term" value="F:site-specific DNA-methyltransferase (adenine-specific) activity"/>
    <property type="evidence" value="ECO:0007669"/>
    <property type="project" value="InterPro"/>
</dbReference>
<dbReference type="EMBL" id="LAZR01000397">
    <property type="protein sequence ID" value="KKN70779.1"/>
    <property type="molecule type" value="Genomic_DNA"/>
</dbReference>
<proteinExistence type="predicted"/>
<evidence type="ECO:0000313" key="1">
    <source>
        <dbReference type="EMBL" id="KKN70779.1"/>
    </source>
</evidence>
<reference evidence="1" key="1">
    <citation type="journal article" date="2015" name="Nature">
        <title>Complex archaea that bridge the gap between prokaryotes and eukaryotes.</title>
        <authorList>
            <person name="Spang A."/>
            <person name="Saw J.H."/>
            <person name="Jorgensen S.L."/>
            <person name="Zaremba-Niedzwiedzka K."/>
            <person name="Martijn J."/>
            <person name="Lind A.E."/>
            <person name="van Eijk R."/>
            <person name="Schleper C."/>
            <person name="Guy L."/>
            <person name="Ettema T.J."/>
        </authorList>
    </citation>
    <scope>NUCLEOTIDE SEQUENCE</scope>
</reference>